<accession>A0AAD5KY95</accession>
<dbReference type="EMBL" id="WJBH02000002">
    <property type="protein sequence ID" value="KAI9562881.1"/>
    <property type="molecule type" value="Genomic_DNA"/>
</dbReference>
<comment type="caution">
    <text evidence="1">The sequence shown here is derived from an EMBL/GenBank/DDBJ whole genome shotgun (WGS) entry which is preliminary data.</text>
</comment>
<name>A0AAD5KY95_9CRUS</name>
<proteinExistence type="predicted"/>
<dbReference type="Proteomes" id="UP000820818">
    <property type="component" value="Linkage Group LG2"/>
</dbReference>
<reference evidence="1 2" key="1">
    <citation type="submission" date="2022-05" db="EMBL/GenBank/DDBJ databases">
        <title>A multi-omics perspective on studying reproductive biology in Daphnia sinensis.</title>
        <authorList>
            <person name="Jia J."/>
        </authorList>
    </citation>
    <scope>NUCLEOTIDE SEQUENCE [LARGE SCALE GENOMIC DNA]</scope>
    <source>
        <strain evidence="1 2">WSL</strain>
    </source>
</reference>
<organism evidence="1 2">
    <name type="scientific">Daphnia sinensis</name>
    <dbReference type="NCBI Taxonomy" id="1820382"/>
    <lineage>
        <taxon>Eukaryota</taxon>
        <taxon>Metazoa</taxon>
        <taxon>Ecdysozoa</taxon>
        <taxon>Arthropoda</taxon>
        <taxon>Crustacea</taxon>
        <taxon>Branchiopoda</taxon>
        <taxon>Diplostraca</taxon>
        <taxon>Cladocera</taxon>
        <taxon>Anomopoda</taxon>
        <taxon>Daphniidae</taxon>
        <taxon>Daphnia</taxon>
        <taxon>Daphnia similis group</taxon>
    </lineage>
</organism>
<gene>
    <name evidence="1" type="ORF">GHT06_010336</name>
</gene>
<keyword evidence="2" id="KW-1185">Reference proteome</keyword>
<protein>
    <submittedName>
        <fullName evidence="1">Uncharacterized protein</fullName>
    </submittedName>
</protein>
<dbReference type="AlphaFoldDB" id="A0AAD5KY95"/>
<evidence type="ECO:0000313" key="1">
    <source>
        <dbReference type="EMBL" id="KAI9562881.1"/>
    </source>
</evidence>
<evidence type="ECO:0000313" key="2">
    <source>
        <dbReference type="Proteomes" id="UP000820818"/>
    </source>
</evidence>
<sequence length="68" mass="7619">MVYGKPNLCHSPIGCIVRKTSTTTCYYSAAAEPPQQTETVWVSRPALLVYIHSRFCGQLRVQCAMDCH</sequence>